<organism evidence="6">
    <name type="scientific">hydrothermal vent metagenome</name>
    <dbReference type="NCBI Taxonomy" id="652676"/>
    <lineage>
        <taxon>unclassified sequences</taxon>
        <taxon>metagenomes</taxon>
        <taxon>ecological metagenomes</taxon>
    </lineage>
</organism>
<evidence type="ECO:0000259" key="5">
    <source>
        <dbReference type="Pfam" id="PF01583"/>
    </source>
</evidence>
<dbReference type="Gene3D" id="3.40.50.300">
    <property type="entry name" value="P-loop containing nucleotide triphosphate hydrolases"/>
    <property type="match status" value="1"/>
</dbReference>
<dbReference type="GO" id="GO:0019379">
    <property type="term" value="P:sulfate assimilation, phosphoadenylyl sulfate reduction by phosphoadenylyl-sulfate reductase (thioredoxin)"/>
    <property type="evidence" value="ECO:0007669"/>
    <property type="project" value="TreeGrafter"/>
</dbReference>
<dbReference type="NCBIfam" id="TIGR00455">
    <property type="entry name" value="apsK"/>
    <property type="match status" value="1"/>
</dbReference>
<dbReference type="CDD" id="cd02027">
    <property type="entry name" value="APSK"/>
    <property type="match status" value="1"/>
</dbReference>
<dbReference type="InterPro" id="IPR050512">
    <property type="entry name" value="Sulf_AdTrans/APS_kinase"/>
</dbReference>
<sequence>MKKTAFFWFTGLSGAGKTTVANGVQQKLQREGCSVFIIDGDEVRERFHCYLTFSREDIKKNNALIVEMCKENKGRVDVIFVPIISPFKVSRDNAKKYLGEGFYEIYFKVSVEYVSKQDVKGLYAKAQKNIIDDLIGFSSRGVEYDIPANPDFIVQPQKESPQESINKLYDFVMSKLGKKVEISE</sequence>
<dbReference type="SUPFAM" id="SSF52540">
    <property type="entry name" value="P-loop containing nucleoside triphosphate hydrolases"/>
    <property type="match status" value="1"/>
</dbReference>
<dbReference type="PANTHER" id="PTHR42700:SF1">
    <property type="entry name" value="SULFATE ADENYLYLTRANSFERASE"/>
    <property type="match status" value="1"/>
</dbReference>
<evidence type="ECO:0000256" key="4">
    <source>
        <dbReference type="ARBA" id="ARBA00022840"/>
    </source>
</evidence>
<keyword evidence="2" id="KW-0808">Transferase</keyword>
<dbReference type="AlphaFoldDB" id="A0A3B0W8Y2"/>
<dbReference type="EMBL" id="UOFC01000233">
    <property type="protein sequence ID" value="VAW48813.1"/>
    <property type="molecule type" value="Genomic_DNA"/>
</dbReference>
<dbReference type="GO" id="GO:0004781">
    <property type="term" value="F:sulfate adenylyltransferase (ATP) activity"/>
    <property type="evidence" value="ECO:0007669"/>
    <property type="project" value="TreeGrafter"/>
</dbReference>
<dbReference type="EC" id="2.7.1.25" evidence="1"/>
<reference evidence="6" key="1">
    <citation type="submission" date="2018-06" db="EMBL/GenBank/DDBJ databases">
        <authorList>
            <person name="Zhirakovskaya E."/>
        </authorList>
    </citation>
    <scope>NUCLEOTIDE SEQUENCE</scope>
</reference>
<evidence type="ECO:0000313" key="6">
    <source>
        <dbReference type="EMBL" id="VAW48813.1"/>
    </source>
</evidence>
<protein>
    <recommendedName>
        <fullName evidence="1">adenylyl-sulfate kinase</fullName>
        <ecNumber evidence="1">2.7.1.25</ecNumber>
    </recommendedName>
</protein>
<name>A0A3B0W8Y2_9ZZZZ</name>
<evidence type="ECO:0000256" key="3">
    <source>
        <dbReference type="ARBA" id="ARBA00022741"/>
    </source>
</evidence>
<gene>
    <name evidence="6" type="ORF">MNBD_GAMMA03-469</name>
</gene>
<dbReference type="InterPro" id="IPR059117">
    <property type="entry name" value="APS_kinase_dom"/>
</dbReference>
<dbReference type="GO" id="GO:0004020">
    <property type="term" value="F:adenylylsulfate kinase activity"/>
    <property type="evidence" value="ECO:0007669"/>
    <property type="project" value="InterPro"/>
</dbReference>
<evidence type="ECO:0000256" key="1">
    <source>
        <dbReference type="ARBA" id="ARBA00012121"/>
    </source>
</evidence>
<dbReference type="GO" id="GO:0005737">
    <property type="term" value="C:cytoplasm"/>
    <property type="evidence" value="ECO:0007669"/>
    <property type="project" value="TreeGrafter"/>
</dbReference>
<dbReference type="InterPro" id="IPR027417">
    <property type="entry name" value="P-loop_NTPase"/>
</dbReference>
<dbReference type="PANTHER" id="PTHR42700">
    <property type="entry name" value="SULFATE ADENYLYLTRANSFERASE"/>
    <property type="match status" value="1"/>
</dbReference>
<dbReference type="GO" id="GO:0010134">
    <property type="term" value="P:sulfate assimilation via adenylyl sulfate reduction"/>
    <property type="evidence" value="ECO:0007669"/>
    <property type="project" value="TreeGrafter"/>
</dbReference>
<dbReference type="GO" id="GO:0005524">
    <property type="term" value="F:ATP binding"/>
    <property type="evidence" value="ECO:0007669"/>
    <property type="project" value="InterPro"/>
</dbReference>
<keyword evidence="3" id="KW-0547">Nucleotide-binding</keyword>
<dbReference type="InterPro" id="IPR002891">
    <property type="entry name" value="APS"/>
</dbReference>
<dbReference type="Pfam" id="PF01583">
    <property type="entry name" value="APS_kinase"/>
    <property type="match status" value="1"/>
</dbReference>
<proteinExistence type="predicted"/>
<evidence type="ECO:0000256" key="2">
    <source>
        <dbReference type="ARBA" id="ARBA00022679"/>
    </source>
</evidence>
<keyword evidence="4" id="KW-0067">ATP-binding</keyword>
<feature type="domain" description="APS kinase" evidence="5">
    <location>
        <begin position="5"/>
        <end position="154"/>
    </location>
</feature>
<accession>A0A3B0W8Y2</accession>